<dbReference type="GO" id="GO:0051539">
    <property type="term" value="F:4 iron, 4 sulfur cluster binding"/>
    <property type="evidence" value="ECO:0007669"/>
    <property type="project" value="TreeGrafter"/>
</dbReference>
<accession>A0A2N1UNM2</accession>
<dbReference type="PANTHER" id="PTHR30149">
    <property type="entry name" value="HYDROGENASE PROTEIN ASSEMBLY PROTEIN HYPD"/>
    <property type="match status" value="1"/>
</dbReference>
<evidence type="ECO:0000313" key="5">
    <source>
        <dbReference type="Proteomes" id="UP000233414"/>
    </source>
</evidence>
<dbReference type="PANTHER" id="PTHR30149:SF0">
    <property type="entry name" value="HYDROGENASE MATURATION FACTOR HYPD"/>
    <property type="match status" value="1"/>
</dbReference>
<sequence>MKIIIKKINAIAVKIKKNINIMEVCGTHTEAVAKFGLRELMPKNIKLTTGPGCPVCVTAQKDIDAIVNLALSGIPVATYGDMMRVPGYYGSLDQAREKGASVFIVYSVDDCLKLQKKYSNLVFFGLGFETTAPMTAYAIKKGLTVYSTHKLFLPAMQALLKIGELKIDGYLCPGHVSTIIGTEPYKTMKVPQVIAGFEAEDILVSIYMLLKQIFNNKANVENEYLRSVKKQGNPKAIKEIFDVFDVADGNWRGFGIIPKSGLEIKNKYEKFNAKIKYKKILDKIDFSHSQKSVACICGEIIRGLKQPKQCSLFKKVCTSENPIGPCMVSMEGACNVFYRYKK</sequence>
<protein>
    <submittedName>
        <fullName evidence="4">Hydrogenase formation protein HypD</fullName>
    </submittedName>
</protein>
<dbReference type="GO" id="GO:0051604">
    <property type="term" value="P:protein maturation"/>
    <property type="evidence" value="ECO:0007669"/>
    <property type="project" value="TreeGrafter"/>
</dbReference>
<gene>
    <name evidence="4" type="primary">hypD</name>
    <name evidence="4" type="ORF">CVV26_01765</name>
</gene>
<dbReference type="InterPro" id="IPR042243">
    <property type="entry name" value="HypD_1"/>
</dbReference>
<comment type="similarity">
    <text evidence="1">Belongs to the HypD family.</text>
</comment>
<proteinExistence type="inferred from homology"/>
<evidence type="ECO:0000256" key="2">
    <source>
        <dbReference type="ARBA" id="ARBA00022723"/>
    </source>
</evidence>
<comment type="caution">
    <text evidence="4">The sequence shown here is derived from an EMBL/GenBank/DDBJ whole genome shotgun (WGS) entry which is preliminary data.</text>
</comment>
<dbReference type="Pfam" id="PF01924">
    <property type="entry name" value="HypD"/>
    <property type="match status" value="1"/>
</dbReference>
<dbReference type="GO" id="GO:0005506">
    <property type="term" value="F:iron ion binding"/>
    <property type="evidence" value="ECO:0007669"/>
    <property type="project" value="TreeGrafter"/>
</dbReference>
<evidence type="ECO:0000313" key="4">
    <source>
        <dbReference type="EMBL" id="PKL72375.1"/>
    </source>
</evidence>
<dbReference type="Gene3D" id="6.10.20.100">
    <property type="match status" value="1"/>
</dbReference>
<dbReference type="InterPro" id="IPR002780">
    <property type="entry name" value="Hyd_form_HypD"/>
</dbReference>
<reference evidence="4 5" key="1">
    <citation type="journal article" date="2017" name="ISME J.">
        <title>Potential for microbial H2 and metal transformations associated with novel bacteria and archaea in deep terrestrial subsurface sediments.</title>
        <authorList>
            <person name="Hernsdorf A.W."/>
            <person name="Amano Y."/>
            <person name="Miyakawa K."/>
            <person name="Ise K."/>
            <person name="Suzuki Y."/>
            <person name="Anantharaman K."/>
            <person name="Probst A."/>
            <person name="Burstein D."/>
            <person name="Thomas B.C."/>
            <person name="Banfield J.F."/>
        </authorList>
    </citation>
    <scope>NUCLEOTIDE SEQUENCE [LARGE SCALE GENOMIC DNA]</scope>
    <source>
        <strain evidence="4">HGW-Kuenenbacteria-1</strain>
    </source>
</reference>
<dbReference type="InterPro" id="IPR042244">
    <property type="entry name" value="HypD_2_sf"/>
</dbReference>
<evidence type="ECO:0000256" key="1">
    <source>
        <dbReference type="ARBA" id="ARBA00007888"/>
    </source>
</evidence>
<organism evidence="4 5">
    <name type="scientific">Candidatus Kuenenbacteria bacterium HGW-Kuenenbacteria-1</name>
    <dbReference type="NCBI Taxonomy" id="2013812"/>
    <lineage>
        <taxon>Bacteria</taxon>
        <taxon>Candidatus Kueneniibacteriota</taxon>
    </lineage>
</organism>
<dbReference type="Gene3D" id="3.40.50.11750">
    <property type="entry name" value="HypD, alpha/beta domain 1"/>
    <property type="match status" value="2"/>
</dbReference>
<keyword evidence="2" id="KW-0479">Metal-binding</keyword>
<keyword evidence="3" id="KW-0408">Iron</keyword>
<dbReference type="NCBIfam" id="TIGR00075">
    <property type="entry name" value="hypD"/>
    <property type="match status" value="1"/>
</dbReference>
<evidence type="ECO:0000256" key="3">
    <source>
        <dbReference type="ARBA" id="ARBA00023004"/>
    </source>
</evidence>
<dbReference type="Proteomes" id="UP000233414">
    <property type="component" value="Unassembled WGS sequence"/>
</dbReference>
<dbReference type="AlphaFoldDB" id="A0A2N1UNM2"/>
<dbReference type="PIRSF" id="PIRSF005622">
    <property type="entry name" value="Hydrgn_mat_hypD"/>
    <property type="match status" value="1"/>
</dbReference>
<dbReference type="GO" id="GO:0070025">
    <property type="term" value="F:carbon monoxide binding"/>
    <property type="evidence" value="ECO:0007669"/>
    <property type="project" value="TreeGrafter"/>
</dbReference>
<dbReference type="EMBL" id="PGYQ01000006">
    <property type="protein sequence ID" value="PKL72375.1"/>
    <property type="molecule type" value="Genomic_DNA"/>
</dbReference>
<name>A0A2N1UNM2_9BACT</name>